<name>A0ABQ0MUT5_9GAMM</name>
<comment type="caution">
    <text evidence="3">The sequence shown here is derived from an EMBL/GenBank/DDBJ whole genome shotgun (WGS) entry which is preliminary data.</text>
</comment>
<dbReference type="RefSeq" id="WP_057180133.1">
    <property type="nucleotide sequence ID" value="NZ_BDQM01000011.1"/>
</dbReference>
<dbReference type="Proteomes" id="UP000197068">
    <property type="component" value="Unassembled WGS sequence"/>
</dbReference>
<sequence length="93" mass="10371">MKLRIFLLTLFMSVLTLCASDAWSAEKQVHKQGNKKVTSSKQAAKIVQQQYGGRVLKVNKQKNNAGYRVKIVKPNGQVISKKVNAKTGKIENN</sequence>
<keyword evidence="4" id="KW-1185">Reference proteome</keyword>
<evidence type="ECO:0000256" key="1">
    <source>
        <dbReference type="SAM" id="SignalP"/>
    </source>
</evidence>
<evidence type="ECO:0000313" key="4">
    <source>
        <dbReference type="Proteomes" id="UP000197068"/>
    </source>
</evidence>
<dbReference type="Gene3D" id="3.10.450.40">
    <property type="match status" value="1"/>
</dbReference>
<proteinExistence type="predicted"/>
<accession>A0ABQ0MUT5</accession>
<dbReference type="InterPro" id="IPR025711">
    <property type="entry name" value="PepSY"/>
</dbReference>
<evidence type="ECO:0000259" key="2">
    <source>
        <dbReference type="Pfam" id="PF03413"/>
    </source>
</evidence>
<evidence type="ECO:0000313" key="3">
    <source>
        <dbReference type="EMBL" id="GAW96125.1"/>
    </source>
</evidence>
<organism evidence="3 4">
    <name type="scientific">Colwellia marinimaniae</name>
    <dbReference type="NCBI Taxonomy" id="1513592"/>
    <lineage>
        <taxon>Bacteria</taxon>
        <taxon>Pseudomonadati</taxon>
        <taxon>Pseudomonadota</taxon>
        <taxon>Gammaproteobacteria</taxon>
        <taxon>Alteromonadales</taxon>
        <taxon>Colwelliaceae</taxon>
        <taxon>Colwellia</taxon>
    </lineage>
</organism>
<feature type="chain" id="PRO_5047125176" evidence="1">
    <location>
        <begin position="25"/>
        <end position="93"/>
    </location>
</feature>
<gene>
    <name evidence="3" type="ORF">MTCD1_01735</name>
</gene>
<dbReference type="EMBL" id="BDQM01000011">
    <property type="protein sequence ID" value="GAW96125.1"/>
    <property type="molecule type" value="Genomic_DNA"/>
</dbReference>
<keyword evidence="1" id="KW-0732">Signal</keyword>
<protein>
    <submittedName>
        <fullName evidence="3">Peptidase M4</fullName>
    </submittedName>
</protein>
<feature type="signal peptide" evidence="1">
    <location>
        <begin position="1"/>
        <end position="24"/>
    </location>
</feature>
<dbReference type="Pfam" id="PF03413">
    <property type="entry name" value="PepSY"/>
    <property type="match status" value="1"/>
</dbReference>
<reference evidence="3 4" key="1">
    <citation type="submission" date="2017-06" db="EMBL/GenBank/DDBJ databases">
        <title>Whole Genome Sequences of Colwellia marinimaniae MTCD1.</title>
        <authorList>
            <person name="Kusumoto H."/>
            <person name="Inoue M."/>
            <person name="Tanikawa K."/>
            <person name="Maeji H."/>
            <person name="Cameron J.H."/>
            <person name="Bartlett D.H."/>
        </authorList>
    </citation>
    <scope>NUCLEOTIDE SEQUENCE [LARGE SCALE GENOMIC DNA]</scope>
    <source>
        <strain evidence="3 4">MTCD1</strain>
    </source>
</reference>
<feature type="domain" description="PepSY" evidence="2">
    <location>
        <begin position="39"/>
        <end position="91"/>
    </location>
</feature>